<dbReference type="GO" id="GO:0003723">
    <property type="term" value="F:RNA binding"/>
    <property type="evidence" value="ECO:0007669"/>
    <property type="project" value="UniProtKB-UniRule"/>
</dbReference>
<proteinExistence type="predicted"/>
<organism evidence="4 5">
    <name type="scientific">Dendrothele bispora (strain CBS 962.96)</name>
    <dbReference type="NCBI Taxonomy" id="1314807"/>
    <lineage>
        <taxon>Eukaryota</taxon>
        <taxon>Fungi</taxon>
        <taxon>Dikarya</taxon>
        <taxon>Basidiomycota</taxon>
        <taxon>Agaricomycotina</taxon>
        <taxon>Agaricomycetes</taxon>
        <taxon>Agaricomycetidae</taxon>
        <taxon>Agaricales</taxon>
        <taxon>Agaricales incertae sedis</taxon>
        <taxon>Dendrothele</taxon>
    </lineage>
</organism>
<dbReference type="PROSITE" id="PS50137">
    <property type="entry name" value="DS_RBD"/>
    <property type="match status" value="1"/>
</dbReference>
<name>A0A4S8KMP7_DENBC</name>
<dbReference type="Gene3D" id="3.30.160.20">
    <property type="match status" value="1"/>
</dbReference>
<feature type="transmembrane region" description="Helical" evidence="2">
    <location>
        <begin position="148"/>
        <end position="170"/>
    </location>
</feature>
<evidence type="ECO:0000256" key="2">
    <source>
        <dbReference type="SAM" id="Phobius"/>
    </source>
</evidence>
<evidence type="ECO:0000313" key="4">
    <source>
        <dbReference type="EMBL" id="THU76771.1"/>
    </source>
</evidence>
<keyword evidence="2" id="KW-1133">Transmembrane helix</keyword>
<dbReference type="OrthoDB" id="3246846at2759"/>
<evidence type="ECO:0000259" key="3">
    <source>
        <dbReference type="PROSITE" id="PS50137"/>
    </source>
</evidence>
<evidence type="ECO:0000313" key="5">
    <source>
        <dbReference type="Proteomes" id="UP000297245"/>
    </source>
</evidence>
<keyword evidence="1" id="KW-0694">RNA-binding</keyword>
<accession>A0A4S8KMP7</accession>
<keyword evidence="5" id="KW-1185">Reference proteome</keyword>
<feature type="domain" description="DRBM" evidence="3">
    <location>
        <begin position="1"/>
        <end position="75"/>
    </location>
</feature>
<protein>
    <recommendedName>
        <fullName evidence="3">DRBM domain-containing protein</fullName>
    </recommendedName>
</protein>
<dbReference type="InterPro" id="IPR014720">
    <property type="entry name" value="dsRBD_dom"/>
</dbReference>
<sequence length="186" mass="21024">MVPRYARQLINLLQVINDGDTSPCSYREWSSGPPYAPFWDVTAFINGRQYGKGSSSAKNEAKENASRMALQRLQGEVQNLITSAGGINLGTGTAPPMIQSHKLLLKLTLTTRMVTMLIYSTLMRFTKLLTLVDPGDSMWNKRTRGSMVILRTPMMPLMSTSTWIFIELMWRHPVMHLDKMAAEDIR</sequence>
<evidence type="ECO:0000256" key="1">
    <source>
        <dbReference type="PROSITE-ProRule" id="PRU00266"/>
    </source>
</evidence>
<dbReference type="Proteomes" id="UP000297245">
    <property type="component" value="Unassembled WGS sequence"/>
</dbReference>
<keyword evidence="2" id="KW-0812">Transmembrane</keyword>
<dbReference type="Pfam" id="PF00035">
    <property type="entry name" value="dsrm"/>
    <property type="match status" value="1"/>
</dbReference>
<gene>
    <name evidence="4" type="ORF">K435DRAFT_132914</name>
</gene>
<keyword evidence="2" id="KW-0472">Membrane</keyword>
<dbReference type="EMBL" id="ML180715">
    <property type="protein sequence ID" value="THU76771.1"/>
    <property type="molecule type" value="Genomic_DNA"/>
</dbReference>
<dbReference type="AlphaFoldDB" id="A0A4S8KMP7"/>
<dbReference type="SUPFAM" id="SSF54768">
    <property type="entry name" value="dsRNA-binding domain-like"/>
    <property type="match status" value="1"/>
</dbReference>
<reference evidence="4 5" key="1">
    <citation type="journal article" date="2019" name="Nat. Ecol. Evol.">
        <title>Megaphylogeny resolves global patterns of mushroom evolution.</title>
        <authorList>
            <person name="Varga T."/>
            <person name="Krizsan K."/>
            <person name="Foldi C."/>
            <person name="Dima B."/>
            <person name="Sanchez-Garcia M."/>
            <person name="Sanchez-Ramirez S."/>
            <person name="Szollosi G.J."/>
            <person name="Szarkandi J.G."/>
            <person name="Papp V."/>
            <person name="Albert L."/>
            <person name="Andreopoulos W."/>
            <person name="Angelini C."/>
            <person name="Antonin V."/>
            <person name="Barry K.W."/>
            <person name="Bougher N.L."/>
            <person name="Buchanan P."/>
            <person name="Buyck B."/>
            <person name="Bense V."/>
            <person name="Catcheside P."/>
            <person name="Chovatia M."/>
            <person name="Cooper J."/>
            <person name="Damon W."/>
            <person name="Desjardin D."/>
            <person name="Finy P."/>
            <person name="Geml J."/>
            <person name="Haridas S."/>
            <person name="Hughes K."/>
            <person name="Justo A."/>
            <person name="Karasinski D."/>
            <person name="Kautmanova I."/>
            <person name="Kiss B."/>
            <person name="Kocsube S."/>
            <person name="Kotiranta H."/>
            <person name="LaButti K.M."/>
            <person name="Lechner B.E."/>
            <person name="Liimatainen K."/>
            <person name="Lipzen A."/>
            <person name="Lukacs Z."/>
            <person name="Mihaltcheva S."/>
            <person name="Morgado L.N."/>
            <person name="Niskanen T."/>
            <person name="Noordeloos M.E."/>
            <person name="Ohm R.A."/>
            <person name="Ortiz-Santana B."/>
            <person name="Ovrebo C."/>
            <person name="Racz N."/>
            <person name="Riley R."/>
            <person name="Savchenko A."/>
            <person name="Shiryaev A."/>
            <person name="Soop K."/>
            <person name="Spirin V."/>
            <person name="Szebenyi C."/>
            <person name="Tomsovsky M."/>
            <person name="Tulloss R.E."/>
            <person name="Uehling J."/>
            <person name="Grigoriev I.V."/>
            <person name="Vagvolgyi C."/>
            <person name="Papp T."/>
            <person name="Martin F.M."/>
            <person name="Miettinen O."/>
            <person name="Hibbett D.S."/>
            <person name="Nagy L.G."/>
        </authorList>
    </citation>
    <scope>NUCLEOTIDE SEQUENCE [LARGE SCALE GENOMIC DNA]</scope>
    <source>
        <strain evidence="4 5">CBS 962.96</strain>
    </source>
</reference>